<protein>
    <submittedName>
        <fullName evidence="2">Alpha/beta fold hydrolase</fullName>
    </submittedName>
</protein>
<sequence length="59" mass="6410">MTKIEVNGTTLAYDDAGAGTPVVLLHAGIADRRMWRAQIDALSTRHRVLAVDLRGYGES</sequence>
<dbReference type="GO" id="GO:0016787">
    <property type="term" value="F:hydrolase activity"/>
    <property type="evidence" value="ECO:0007669"/>
    <property type="project" value="UniProtKB-KW"/>
</dbReference>
<evidence type="ECO:0000313" key="2">
    <source>
        <dbReference type="EMBL" id="MFD0787943.1"/>
    </source>
</evidence>
<dbReference type="Gene3D" id="3.40.50.1820">
    <property type="entry name" value="alpha/beta hydrolase"/>
    <property type="match status" value="1"/>
</dbReference>
<evidence type="ECO:0000259" key="1">
    <source>
        <dbReference type="Pfam" id="PF00561"/>
    </source>
</evidence>
<name>A0ABW3AAG2_9ACTN</name>
<dbReference type="SUPFAM" id="SSF53474">
    <property type="entry name" value="alpha/beta-Hydrolases"/>
    <property type="match status" value="1"/>
</dbReference>
<keyword evidence="2" id="KW-0378">Hydrolase</keyword>
<dbReference type="InterPro" id="IPR000073">
    <property type="entry name" value="AB_hydrolase_1"/>
</dbReference>
<feature type="non-terminal residue" evidence="2">
    <location>
        <position position="59"/>
    </location>
</feature>
<dbReference type="EMBL" id="JBHTHM010002372">
    <property type="protein sequence ID" value="MFD0787943.1"/>
    <property type="molecule type" value="Genomic_DNA"/>
</dbReference>
<comment type="caution">
    <text evidence="2">The sequence shown here is derived from an EMBL/GenBank/DDBJ whole genome shotgun (WGS) entry which is preliminary data.</text>
</comment>
<accession>A0ABW3AAG2</accession>
<gene>
    <name evidence="2" type="ORF">ACFQZ8_28885</name>
</gene>
<reference evidence="3" key="1">
    <citation type="journal article" date="2019" name="Int. J. Syst. Evol. Microbiol.">
        <title>The Global Catalogue of Microorganisms (GCM) 10K type strain sequencing project: providing services to taxonomists for standard genome sequencing and annotation.</title>
        <authorList>
            <consortium name="The Broad Institute Genomics Platform"/>
            <consortium name="The Broad Institute Genome Sequencing Center for Infectious Disease"/>
            <person name="Wu L."/>
            <person name="Ma J."/>
        </authorList>
    </citation>
    <scope>NUCLEOTIDE SEQUENCE [LARGE SCALE GENOMIC DNA]</scope>
    <source>
        <strain evidence="3">JCM 32148</strain>
    </source>
</reference>
<dbReference type="Pfam" id="PF00561">
    <property type="entry name" value="Abhydrolase_1"/>
    <property type="match status" value="1"/>
</dbReference>
<feature type="domain" description="AB hydrolase-1" evidence="1">
    <location>
        <begin position="21"/>
        <end position="59"/>
    </location>
</feature>
<dbReference type="Proteomes" id="UP001597053">
    <property type="component" value="Unassembled WGS sequence"/>
</dbReference>
<keyword evidence="3" id="KW-1185">Reference proteome</keyword>
<dbReference type="InterPro" id="IPR029058">
    <property type="entry name" value="AB_hydrolase_fold"/>
</dbReference>
<proteinExistence type="predicted"/>
<evidence type="ECO:0000313" key="3">
    <source>
        <dbReference type="Proteomes" id="UP001597053"/>
    </source>
</evidence>
<organism evidence="2 3">
    <name type="scientific">Micromonospora azadirachtae</name>
    <dbReference type="NCBI Taxonomy" id="1970735"/>
    <lineage>
        <taxon>Bacteria</taxon>
        <taxon>Bacillati</taxon>
        <taxon>Actinomycetota</taxon>
        <taxon>Actinomycetes</taxon>
        <taxon>Micromonosporales</taxon>
        <taxon>Micromonosporaceae</taxon>
        <taxon>Micromonospora</taxon>
    </lineage>
</organism>